<dbReference type="Proteomes" id="UP000245680">
    <property type="component" value="Unassembled WGS sequence"/>
</dbReference>
<reference evidence="6 7" key="1">
    <citation type="submission" date="2018-05" db="EMBL/GenBank/DDBJ databases">
        <title>Rhodobacteraceae gen. nov., sp. nov. isolated from sea water.</title>
        <authorList>
            <person name="Ren Y."/>
        </authorList>
    </citation>
    <scope>NUCLEOTIDE SEQUENCE [LARGE SCALE GENOMIC DNA]</scope>
    <source>
        <strain evidence="6 7">TG-679</strain>
    </source>
</reference>
<feature type="compositionally biased region" description="Low complexity" evidence="4">
    <location>
        <begin position="542"/>
        <end position="551"/>
    </location>
</feature>
<keyword evidence="7" id="KW-1185">Reference proteome</keyword>
<evidence type="ECO:0000259" key="5">
    <source>
        <dbReference type="PROSITE" id="PS50111"/>
    </source>
</evidence>
<sequence>MLSDSNHVIRVVNNAAVKMLSRIESEIRRDLPNFRADDLVGKSIDVFHKNPNHQRALLDGMKEQHSAKFTLGGVQLAFMATPIFKEDGELDGVIVEWRDERSAQRELLREEIEKMAIAHNEGMIETYIDLDRFDVETAETARLVNEMVKNHIATKKRIIAVTEEFGKGNFDVELEQFSGQRAFINVAVEKVRERFKAVVGEISRLSDSIVDGRLDVSVNRDGFQGEYLDIVNSFDRAFSSLNQSFNTIAAQVDQVGQTVSQMNDASQSLAENSQITSASVDEVSASAEETDAQVKANAEAARNADTLVNAASKVAEEGSRKVDSMVGAMQDINASSSDIAKIIKVIDEIAFQTNLLALNAAVEAARAGQHGRGFAVVAQEVRNLAGRSAKAARETSDLIESATDRVGAGVRIANETSEAFEKIVSDIEQVKTLVQEINSASEEQSRGVAQINQAIGEVAKTALSTSQQADELSATAQQMTAATTHMTKEIQRFRLREVKPQTEFGATALDQLSPELLQQIQMMMAAGAMPAAAPAKPNGALNGKVNGNGKVKSGDHDERGFEMF</sequence>
<dbReference type="InterPro" id="IPR004089">
    <property type="entry name" value="MCPsignal_dom"/>
</dbReference>
<feature type="region of interest" description="Disordered" evidence="4">
    <location>
        <begin position="540"/>
        <end position="564"/>
    </location>
</feature>
<organism evidence="6 7">
    <name type="scientific">Meridianimarinicoccus roseus</name>
    <dbReference type="NCBI Taxonomy" id="2072018"/>
    <lineage>
        <taxon>Bacteria</taxon>
        <taxon>Pseudomonadati</taxon>
        <taxon>Pseudomonadota</taxon>
        <taxon>Alphaproteobacteria</taxon>
        <taxon>Rhodobacterales</taxon>
        <taxon>Paracoccaceae</taxon>
        <taxon>Meridianimarinicoccus</taxon>
    </lineage>
</organism>
<keyword evidence="3" id="KW-0807">Transducer</keyword>
<dbReference type="OrthoDB" id="354287at2"/>
<dbReference type="InterPro" id="IPR051310">
    <property type="entry name" value="MCP_chemotaxis"/>
</dbReference>
<proteinExistence type="inferred from homology"/>
<dbReference type="CDD" id="cd17528">
    <property type="entry name" value="HAMP_III"/>
    <property type="match status" value="1"/>
</dbReference>
<dbReference type="CDD" id="cd11386">
    <property type="entry name" value="MCP_signal"/>
    <property type="match status" value="1"/>
</dbReference>
<dbReference type="AlphaFoldDB" id="A0A2V2LC37"/>
<comment type="caution">
    <text evidence="6">The sequence shown here is derived from an EMBL/GenBank/DDBJ whole genome shotgun (WGS) entry which is preliminary data.</text>
</comment>
<dbReference type="Pfam" id="PF00015">
    <property type="entry name" value="MCPsignal"/>
    <property type="match status" value="1"/>
</dbReference>
<dbReference type="Gene3D" id="3.30.450.20">
    <property type="entry name" value="PAS domain"/>
    <property type="match status" value="1"/>
</dbReference>
<dbReference type="Gene3D" id="1.10.287.950">
    <property type="entry name" value="Methyl-accepting chemotaxis protein"/>
    <property type="match status" value="1"/>
</dbReference>
<evidence type="ECO:0000256" key="2">
    <source>
        <dbReference type="ARBA" id="ARBA00029447"/>
    </source>
</evidence>
<dbReference type="GO" id="GO:0007165">
    <property type="term" value="P:signal transduction"/>
    <property type="evidence" value="ECO:0007669"/>
    <property type="project" value="UniProtKB-KW"/>
</dbReference>
<comment type="similarity">
    <text evidence="2">Belongs to the methyl-accepting chemotaxis (MCP) protein family.</text>
</comment>
<keyword evidence="1" id="KW-0145">Chemotaxis</keyword>
<dbReference type="GO" id="GO:0005886">
    <property type="term" value="C:plasma membrane"/>
    <property type="evidence" value="ECO:0007669"/>
    <property type="project" value="TreeGrafter"/>
</dbReference>
<dbReference type="PANTHER" id="PTHR43531:SF11">
    <property type="entry name" value="METHYL-ACCEPTING CHEMOTAXIS PROTEIN 3"/>
    <property type="match status" value="1"/>
</dbReference>
<protein>
    <submittedName>
        <fullName evidence="6">Methyl-accepting chemotaxis protein</fullName>
    </submittedName>
</protein>
<evidence type="ECO:0000256" key="3">
    <source>
        <dbReference type="PROSITE-ProRule" id="PRU00284"/>
    </source>
</evidence>
<dbReference type="GO" id="GO:0006935">
    <property type="term" value="P:chemotaxis"/>
    <property type="evidence" value="ECO:0007669"/>
    <property type="project" value="UniProtKB-KW"/>
</dbReference>
<dbReference type="GO" id="GO:0004888">
    <property type="term" value="F:transmembrane signaling receptor activity"/>
    <property type="evidence" value="ECO:0007669"/>
    <property type="project" value="TreeGrafter"/>
</dbReference>
<evidence type="ECO:0000256" key="1">
    <source>
        <dbReference type="ARBA" id="ARBA00022500"/>
    </source>
</evidence>
<evidence type="ECO:0000313" key="7">
    <source>
        <dbReference type="Proteomes" id="UP000245680"/>
    </source>
</evidence>
<dbReference type="SUPFAM" id="SSF58104">
    <property type="entry name" value="Methyl-accepting chemotaxis protein (MCP) signaling domain"/>
    <property type="match status" value="1"/>
</dbReference>
<dbReference type="InterPro" id="IPR041395">
    <property type="entry name" value="McpB_HAMP_3rd"/>
</dbReference>
<name>A0A2V2LC37_9RHOB</name>
<gene>
    <name evidence="6" type="ORF">DKT77_10390</name>
</gene>
<dbReference type="PROSITE" id="PS50111">
    <property type="entry name" value="CHEMOTAXIS_TRANSDUC_2"/>
    <property type="match status" value="1"/>
</dbReference>
<dbReference type="Pfam" id="PF18575">
    <property type="entry name" value="HAMP_N3"/>
    <property type="match status" value="1"/>
</dbReference>
<dbReference type="SMART" id="SM00283">
    <property type="entry name" value="MA"/>
    <property type="match status" value="1"/>
</dbReference>
<accession>A0A2V2LC37</accession>
<feature type="compositionally biased region" description="Basic and acidic residues" evidence="4">
    <location>
        <begin position="552"/>
        <end position="564"/>
    </location>
</feature>
<dbReference type="PANTHER" id="PTHR43531">
    <property type="entry name" value="PROTEIN ICFG"/>
    <property type="match status" value="1"/>
</dbReference>
<feature type="domain" description="Methyl-accepting transducer" evidence="5">
    <location>
        <begin position="251"/>
        <end position="473"/>
    </location>
</feature>
<dbReference type="EMBL" id="QGKU01000033">
    <property type="protein sequence ID" value="PWR02722.1"/>
    <property type="molecule type" value="Genomic_DNA"/>
</dbReference>
<evidence type="ECO:0000256" key="4">
    <source>
        <dbReference type="SAM" id="MobiDB-lite"/>
    </source>
</evidence>
<evidence type="ECO:0000313" key="6">
    <source>
        <dbReference type="EMBL" id="PWR02722.1"/>
    </source>
</evidence>